<dbReference type="Gene3D" id="2.40.170.20">
    <property type="entry name" value="TonB-dependent receptor, beta-barrel domain"/>
    <property type="match status" value="1"/>
</dbReference>
<comment type="subcellular location">
    <subcellularLocation>
        <location evidence="1 8">Cell outer membrane</location>
        <topology evidence="1 8">Multi-pass membrane protein</topology>
    </subcellularLocation>
</comment>
<keyword evidence="10" id="KW-0732">Signal</keyword>
<dbReference type="GO" id="GO:0044718">
    <property type="term" value="P:siderophore transmembrane transport"/>
    <property type="evidence" value="ECO:0007669"/>
    <property type="project" value="TreeGrafter"/>
</dbReference>
<comment type="similarity">
    <text evidence="8 9">Belongs to the TonB-dependent receptor family.</text>
</comment>
<sequence length="711" mass="77116">MRRLLLTNAIAFTLAAPLPALAGDDDTATTLDRVQVVSTRLQQVPAFDTPASLSTVDVDGRAASAGVNVSDLLRGVPGLLARDRQNYAQDTQLSLRGFGARSTFGVRGVRLYADGIPATMPDGQGQVSHFALAGAERIEVLRGPFSALHGNSSGGVVQIFSADGDAPTQGHMQASLGRDDSRSFGASLRGVDGAFGYALAGNLFETDGWREHSAARRQSLNAKLHYDLPGDGRLRLVANHFNAPNAQDPLGLTWAQVRENPRQATAVAEQFDTRKSAEQDQAGLVWEQPLGDGHSLRAMAYAGTREIEQYLPLPTGAQANPLNSGGVIDLDNDYGGADLRWSWRGELAGREFELTAGGNFDRQRQHRLGYENFVGTALGVRGALRRDERNRTDNFDQYAQAWWRFAPRWSLLAGVRHSRVRFESRDAYVTARNPDDSGAVEYAQTTPVAGLAFSPNDDLRFYLSAGRGFETPTFNELGYRADGGAGLAFDLKPAVSRNLEFGGKWRNGDGASLEAALFRADTDDELAVARNVGGRSSYRNVGRARREGFELAAGLPLGERWRFDLAYTWLDAQFRDSFPICTAAGCTNPSVRVAAGTRIPGTARQQLDARLGWRSGGWEAALEAIGVGDVTVNDPGSARAPGYVLLGFEFAREWRFGTQSLRGFARVDNLLDKAYVGSVIVNEGNGRYYEPGPGRGLLLGLRWQWAAEDAP</sequence>
<evidence type="ECO:0000256" key="5">
    <source>
        <dbReference type="ARBA" id="ARBA00023077"/>
    </source>
</evidence>
<dbReference type="InterPro" id="IPR000531">
    <property type="entry name" value="Beta-barrel_TonB"/>
</dbReference>
<protein>
    <submittedName>
        <fullName evidence="13">TonB-dependent receptor</fullName>
    </submittedName>
</protein>
<evidence type="ECO:0000256" key="6">
    <source>
        <dbReference type="ARBA" id="ARBA00023136"/>
    </source>
</evidence>
<keyword evidence="2 8" id="KW-0813">Transport</keyword>
<dbReference type="Pfam" id="PF07715">
    <property type="entry name" value="Plug"/>
    <property type="match status" value="1"/>
</dbReference>
<dbReference type="CDD" id="cd01347">
    <property type="entry name" value="ligand_gated_channel"/>
    <property type="match status" value="1"/>
</dbReference>
<keyword evidence="13" id="KW-0675">Receptor</keyword>
<dbReference type="GO" id="GO:0015344">
    <property type="term" value="F:siderophore uptake transmembrane transporter activity"/>
    <property type="evidence" value="ECO:0007669"/>
    <property type="project" value="TreeGrafter"/>
</dbReference>
<dbReference type="Pfam" id="PF00593">
    <property type="entry name" value="TonB_dep_Rec_b-barrel"/>
    <property type="match status" value="1"/>
</dbReference>
<keyword evidence="5 9" id="KW-0798">TonB box</keyword>
<feature type="signal peptide" evidence="10">
    <location>
        <begin position="1"/>
        <end position="22"/>
    </location>
</feature>
<dbReference type="PROSITE" id="PS52016">
    <property type="entry name" value="TONB_DEPENDENT_REC_3"/>
    <property type="match status" value="1"/>
</dbReference>
<dbReference type="InterPro" id="IPR039426">
    <property type="entry name" value="TonB-dep_rcpt-like"/>
</dbReference>
<evidence type="ECO:0000256" key="1">
    <source>
        <dbReference type="ARBA" id="ARBA00004571"/>
    </source>
</evidence>
<evidence type="ECO:0000256" key="10">
    <source>
        <dbReference type="SAM" id="SignalP"/>
    </source>
</evidence>
<evidence type="ECO:0000256" key="8">
    <source>
        <dbReference type="PROSITE-ProRule" id="PRU01360"/>
    </source>
</evidence>
<keyword evidence="6 8" id="KW-0472">Membrane</keyword>
<name>A0A940X2Q9_9GAMM</name>
<evidence type="ECO:0000256" key="4">
    <source>
        <dbReference type="ARBA" id="ARBA00022692"/>
    </source>
</evidence>
<accession>A0A940X2Q9</accession>
<comment type="caution">
    <text evidence="13">The sequence shown here is derived from an EMBL/GenBank/DDBJ whole genome shotgun (WGS) entry which is preliminary data.</text>
</comment>
<evidence type="ECO:0000313" key="13">
    <source>
        <dbReference type="EMBL" id="MBP3983966.1"/>
    </source>
</evidence>
<keyword evidence="7 8" id="KW-0998">Cell outer membrane</keyword>
<reference evidence="13" key="2">
    <citation type="submission" date="2021-03" db="EMBL/GenBank/DDBJ databases">
        <authorList>
            <person name="Cao W."/>
        </authorList>
    </citation>
    <scope>NUCLEOTIDE SEQUENCE</scope>
    <source>
        <strain evidence="13">110414</strain>
    </source>
</reference>
<feature type="chain" id="PRO_5037819080" evidence="10">
    <location>
        <begin position="23"/>
        <end position="711"/>
    </location>
</feature>
<feature type="domain" description="TonB-dependent receptor plug" evidence="12">
    <location>
        <begin position="47"/>
        <end position="156"/>
    </location>
</feature>
<keyword evidence="14" id="KW-1185">Reference proteome</keyword>
<dbReference type="PANTHER" id="PTHR30069">
    <property type="entry name" value="TONB-DEPENDENT OUTER MEMBRANE RECEPTOR"/>
    <property type="match status" value="1"/>
</dbReference>
<dbReference type="Proteomes" id="UP000673447">
    <property type="component" value="Unassembled WGS sequence"/>
</dbReference>
<evidence type="ECO:0000259" key="12">
    <source>
        <dbReference type="Pfam" id="PF07715"/>
    </source>
</evidence>
<dbReference type="InterPro" id="IPR037066">
    <property type="entry name" value="Plug_dom_sf"/>
</dbReference>
<gene>
    <name evidence="13" type="ORF">J5837_05940</name>
</gene>
<dbReference type="PANTHER" id="PTHR30069:SF28">
    <property type="entry name" value="TONB-DEPENDENT RECEPTOR YNCD-RELATED"/>
    <property type="match status" value="1"/>
</dbReference>
<proteinExistence type="inferred from homology"/>
<evidence type="ECO:0000313" key="14">
    <source>
        <dbReference type="Proteomes" id="UP000673447"/>
    </source>
</evidence>
<evidence type="ECO:0000256" key="3">
    <source>
        <dbReference type="ARBA" id="ARBA00022452"/>
    </source>
</evidence>
<evidence type="ECO:0000259" key="11">
    <source>
        <dbReference type="Pfam" id="PF00593"/>
    </source>
</evidence>
<dbReference type="InterPro" id="IPR036942">
    <property type="entry name" value="Beta-barrel_TonB_sf"/>
</dbReference>
<dbReference type="GO" id="GO:0009279">
    <property type="term" value="C:cell outer membrane"/>
    <property type="evidence" value="ECO:0007669"/>
    <property type="project" value="UniProtKB-SubCell"/>
</dbReference>
<dbReference type="InterPro" id="IPR012910">
    <property type="entry name" value="Plug_dom"/>
</dbReference>
<dbReference type="RefSeq" id="WP_210535774.1">
    <property type="nucleotide sequence ID" value="NZ_JAGKTC010000001.1"/>
</dbReference>
<organism evidence="13 14">
    <name type="scientific">Pseudoxanthomonas helianthi</name>
    <dbReference type="NCBI Taxonomy" id="1453541"/>
    <lineage>
        <taxon>Bacteria</taxon>
        <taxon>Pseudomonadati</taxon>
        <taxon>Pseudomonadota</taxon>
        <taxon>Gammaproteobacteria</taxon>
        <taxon>Lysobacterales</taxon>
        <taxon>Lysobacteraceae</taxon>
        <taxon>Pseudoxanthomonas</taxon>
    </lineage>
</organism>
<keyword evidence="3 8" id="KW-1134">Transmembrane beta strand</keyword>
<dbReference type="AlphaFoldDB" id="A0A940X2Q9"/>
<reference evidence="13" key="1">
    <citation type="journal article" date="2016" name="Int. J. Syst. Evol. Microbiol.">
        <title>Pseudoxanthomonas helianthi sp. nov., isolated from roots of Jerusalem artichoke (Helianthus tuberosus).</title>
        <authorList>
            <person name="Kittiwongwattana C."/>
            <person name="Thawai C."/>
        </authorList>
    </citation>
    <scope>NUCLEOTIDE SEQUENCE</scope>
    <source>
        <strain evidence="13">110414</strain>
    </source>
</reference>
<keyword evidence="4 8" id="KW-0812">Transmembrane</keyword>
<feature type="domain" description="TonB-dependent receptor-like beta-barrel" evidence="11">
    <location>
        <begin position="235"/>
        <end position="670"/>
    </location>
</feature>
<dbReference type="Gene3D" id="2.170.130.10">
    <property type="entry name" value="TonB-dependent receptor, plug domain"/>
    <property type="match status" value="1"/>
</dbReference>
<evidence type="ECO:0000256" key="2">
    <source>
        <dbReference type="ARBA" id="ARBA00022448"/>
    </source>
</evidence>
<evidence type="ECO:0000256" key="9">
    <source>
        <dbReference type="RuleBase" id="RU003357"/>
    </source>
</evidence>
<dbReference type="SUPFAM" id="SSF56935">
    <property type="entry name" value="Porins"/>
    <property type="match status" value="1"/>
</dbReference>
<evidence type="ECO:0000256" key="7">
    <source>
        <dbReference type="ARBA" id="ARBA00023237"/>
    </source>
</evidence>
<dbReference type="EMBL" id="JAGKTC010000001">
    <property type="protein sequence ID" value="MBP3983966.1"/>
    <property type="molecule type" value="Genomic_DNA"/>
</dbReference>